<keyword evidence="1" id="KW-1133">Transmembrane helix</keyword>
<reference evidence="2" key="1">
    <citation type="journal article" date="2020" name="Nature">
        <title>Giant virus diversity and host interactions through global metagenomics.</title>
        <authorList>
            <person name="Schulz F."/>
            <person name="Roux S."/>
            <person name="Paez-Espino D."/>
            <person name="Jungbluth S."/>
            <person name="Walsh D.A."/>
            <person name="Denef V.J."/>
            <person name="McMahon K.D."/>
            <person name="Konstantinidis K.T."/>
            <person name="Eloe-Fadrosh E.A."/>
            <person name="Kyrpides N.C."/>
            <person name="Woyke T."/>
        </authorList>
    </citation>
    <scope>NUCLEOTIDE SEQUENCE</scope>
    <source>
        <strain evidence="2">GVMAG-M-3300020595-32</strain>
    </source>
</reference>
<accession>A0A6C0CD70</accession>
<protein>
    <submittedName>
        <fullName evidence="2">Uncharacterized protein</fullName>
    </submittedName>
</protein>
<feature type="transmembrane region" description="Helical" evidence="1">
    <location>
        <begin position="67"/>
        <end position="86"/>
    </location>
</feature>
<keyword evidence="1" id="KW-0472">Membrane</keyword>
<dbReference type="AlphaFoldDB" id="A0A6C0CD70"/>
<evidence type="ECO:0000313" key="2">
    <source>
        <dbReference type="EMBL" id="QHT02518.1"/>
    </source>
</evidence>
<organism evidence="2">
    <name type="scientific">viral metagenome</name>
    <dbReference type="NCBI Taxonomy" id="1070528"/>
    <lineage>
        <taxon>unclassified sequences</taxon>
        <taxon>metagenomes</taxon>
        <taxon>organismal metagenomes</taxon>
    </lineage>
</organism>
<name>A0A6C0CD70_9ZZZZ</name>
<dbReference type="EMBL" id="MN739395">
    <property type="protein sequence ID" value="QHT02518.1"/>
    <property type="molecule type" value="Genomic_DNA"/>
</dbReference>
<proteinExistence type="predicted"/>
<sequence length="87" mass="9639">MLGTVMLGGGKEIKSLLKSEKVSPVALVVMLIVLFLLRAMIVQFAYNSVAPKLIGNWSSVSDKDRKFDSLTFNEALLFTILISFLFI</sequence>
<keyword evidence="1" id="KW-0812">Transmembrane</keyword>
<feature type="transmembrane region" description="Helical" evidence="1">
    <location>
        <begin position="25"/>
        <end position="46"/>
    </location>
</feature>
<evidence type="ECO:0000256" key="1">
    <source>
        <dbReference type="SAM" id="Phobius"/>
    </source>
</evidence>